<evidence type="ECO:0000313" key="2">
    <source>
        <dbReference type="EMBL" id="GHH69556.1"/>
    </source>
</evidence>
<evidence type="ECO:0008006" key="4">
    <source>
        <dbReference type="Google" id="ProtNLM"/>
    </source>
</evidence>
<organism evidence="2 3">
    <name type="scientific">Promicromonospora soli</name>
    <dbReference type="NCBI Taxonomy" id="2035533"/>
    <lineage>
        <taxon>Bacteria</taxon>
        <taxon>Bacillati</taxon>
        <taxon>Actinomycetota</taxon>
        <taxon>Actinomycetes</taxon>
        <taxon>Micrococcales</taxon>
        <taxon>Promicromonosporaceae</taxon>
        <taxon>Promicromonospora</taxon>
    </lineage>
</organism>
<sequence length="160" mass="17604">MRTRKRAGAAAIVLGLALALGIAAPAHAVEEYDRADSTSPSGTMELCIGTPTPGGGGCFKKYGDKIFVHDGEPDGWSVYILWSNNLRDSNYEWQPYRTGRCEFYGGYPNWGECNKDFYEHSTSPNAKGGKGSRVRIKACVNRTNLTDLCSEWSGYAYNDK</sequence>
<accession>A0A919FPD2</accession>
<feature type="signal peptide" evidence="1">
    <location>
        <begin position="1"/>
        <end position="28"/>
    </location>
</feature>
<reference evidence="2" key="2">
    <citation type="submission" date="2020-09" db="EMBL/GenBank/DDBJ databases">
        <authorList>
            <person name="Sun Q."/>
            <person name="Zhou Y."/>
        </authorList>
    </citation>
    <scope>NUCLEOTIDE SEQUENCE</scope>
    <source>
        <strain evidence="2">CGMCC 4.7398</strain>
    </source>
</reference>
<protein>
    <recommendedName>
        <fullName evidence="4">Peptidase inhibitor family I36</fullName>
    </recommendedName>
</protein>
<keyword evidence="1" id="KW-0732">Signal</keyword>
<keyword evidence="3" id="KW-1185">Reference proteome</keyword>
<comment type="caution">
    <text evidence="2">The sequence shown here is derived from an EMBL/GenBank/DDBJ whole genome shotgun (WGS) entry which is preliminary data.</text>
</comment>
<reference evidence="2" key="1">
    <citation type="journal article" date="2014" name="Int. J. Syst. Evol. Microbiol.">
        <title>Complete genome sequence of Corynebacterium casei LMG S-19264T (=DSM 44701T), isolated from a smear-ripened cheese.</title>
        <authorList>
            <consortium name="US DOE Joint Genome Institute (JGI-PGF)"/>
            <person name="Walter F."/>
            <person name="Albersmeier A."/>
            <person name="Kalinowski J."/>
            <person name="Ruckert C."/>
        </authorList>
    </citation>
    <scope>NUCLEOTIDE SEQUENCE</scope>
    <source>
        <strain evidence="2">CGMCC 4.7398</strain>
    </source>
</reference>
<gene>
    <name evidence="2" type="ORF">GCM10017772_14700</name>
</gene>
<evidence type="ECO:0000256" key="1">
    <source>
        <dbReference type="SAM" id="SignalP"/>
    </source>
</evidence>
<evidence type="ECO:0000313" key="3">
    <source>
        <dbReference type="Proteomes" id="UP000627369"/>
    </source>
</evidence>
<dbReference type="AlphaFoldDB" id="A0A919FPD2"/>
<name>A0A919FPD2_9MICO</name>
<feature type="chain" id="PRO_5037494682" description="Peptidase inhibitor family I36" evidence="1">
    <location>
        <begin position="29"/>
        <end position="160"/>
    </location>
</feature>
<dbReference type="EMBL" id="BNAS01000002">
    <property type="protein sequence ID" value="GHH69556.1"/>
    <property type="molecule type" value="Genomic_DNA"/>
</dbReference>
<dbReference type="Proteomes" id="UP000627369">
    <property type="component" value="Unassembled WGS sequence"/>
</dbReference>
<dbReference type="RefSeq" id="WP_189668632.1">
    <property type="nucleotide sequence ID" value="NZ_BNAS01000002.1"/>
</dbReference>
<proteinExistence type="predicted"/>